<dbReference type="EMBL" id="BAABJE010000015">
    <property type="protein sequence ID" value="GAA4800625.1"/>
    <property type="molecule type" value="Genomic_DNA"/>
</dbReference>
<sequence>MKSAGIVLISAIGLVAGILAYHALTPEPPRPPTAADVKTQIDALKAEAARTHPGMAQSDAMKEVAVRQARESLGKGDAVSRSRTAAGIFFGSYFMNTRARPEYCRQRGVDLRAFVTVYEDVHRAELTRARAIFAEAGMNPDTLAPALQSQFVGMVEQDMKDFAAGAQVPLEQTCGLFNENAKLIAQAIELPKEVRQALFATQ</sequence>
<gene>
    <name evidence="1" type="ORF">GCM10023307_28780</name>
</gene>
<name>A0ABP9BX84_9GAMM</name>
<comment type="caution">
    <text evidence="1">The sequence shown here is derived from an EMBL/GenBank/DDBJ whole genome shotgun (WGS) entry which is preliminary data.</text>
</comment>
<dbReference type="Proteomes" id="UP001499959">
    <property type="component" value="Unassembled WGS sequence"/>
</dbReference>
<reference evidence="2" key="1">
    <citation type="journal article" date="2019" name="Int. J. Syst. Evol. Microbiol.">
        <title>The Global Catalogue of Microorganisms (GCM) 10K type strain sequencing project: providing services to taxonomists for standard genome sequencing and annotation.</title>
        <authorList>
            <consortium name="The Broad Institute Genomics Platform"/>
            <consortium name="The Broad Institute Genome Sequencing Center for Infectious Disease"/>
            <person name="Wu L."/>
            <person name="Ma J."/>
        </authorList>
    </citation>
    <scope>NUCLEOTIDE SEQUENCE [LARGE SCALE GENOMIC DNA]</scope>
    <source>
        <strain evidence="2">JCM 18204</strain>
    </source>
</reference>
<evidence type="ECO:0008006" key="3">
    <source>
        <dbReference type="Google" id="ProtNLM"/>
    </source>
</evidence>
<keyword evidence="2" id="KW-1185">Reference proteome</keyword>
<dbReference type="RefSeq" id="WP_345304038.1">
    <property type="nucleotide sequence ID" value="NZ_BAABJE010000015.1"/>
</dbReference>
<organism evidence="1 2">
    <name type="scientific">Lysobacter hankyongensis</name>
    <dbReference type="NCBI Taxonomy" id="1176535"/>
    <lineage>
        <taxon>Bacteria</taxon>
        <taxon>Pseudomonadati</taxon>
        <taxon>Pseudomonadota</taxon>
        <taxon>Gammaproteobacteria</taxon>
        <taxon>Lysobacterales</taxon>
        <taxon>Lysobacteraceae</taxon>
        <taxon>Lysobacter</taxon>
    </lineage>
</organism>
<accession>A0ABP9BX84</accession>
<evidence type="ECO:0000313" key="1">
    <source>
        <dbReference type="EMBL" id="GAA4800625.1"/>
    </source>
</evidence>
<protein>
    <recommendedName>
        <fullName evidence="3">DUF4142 domain-containing protein</fullName>
    </recommendedName>
</protein>
<evidence type="ECO:0000313" key="2">
    <source>
        <dbReference type="Proteomes" id="UP001499959"/>
    </source>
</evidence>
<proteinExistence type="predicted"/>